<comment type="subcellular location">
    <subcellularLocation>
        <location evidence="2">Cytoplasm</location>
    </subcellularLocation>
    <subcellularLocation>
        <location evidence="1">Nucleus</location>
    </subcellularLocation>
</comment>
<dbReference type="InterPro" id="IPR022755">
    <property type="entry name" value="Znf_C2H2_jaz"/>
</dbReference>
<evidence type="ECO:0000256" key="9">
    <source>
        <dbReference type="ARBA" id="ARBA00038064"/>
    </source>
</evidence>
<evidence type="ECO:0000256" key="12">
    <source>
        <dbReference type="ARBA" id="ARBA00068297"/>
    </source>
</evidence>
<dbReference type="GO" id="GO:0005737">
    <property type="term" value="C:cytoplasm"/>
    <property type="evidence" value="ECO:0007669"/>
    <property type="project" value="UniProtKB-SubCell"/>
</dbReference>
<dbReference type="Gene3D" id="3.30.160.60">
    <property type="entry name" value="Classic Zinc Finger"/>
    <property type="match status" value="1"/>
</dbReference>
<keyword evidence="8" id="KW-0539">Nucleus</keyword>
<keyword evidence="7" id="KW-0862">Zinc</keyword>
<dbReference type="InterPro" id="IPR036236">
    <property type="entry name" value="Znf_C2H2_sf"/>
</dbReference>
<accession>A0A6J0BNX4</accession>
<proteinExistence type="inferred from homology"/>
<evidence type="ECO:0000256" key="13">
    <source>
        <dbReference type="SAM" id="MobiDB-lite"/>
    </source>
</evidence>
<evidence type="ECO:0000256" key="3">
    <source>
        <dbReference type="ARBA" id="ARBA00022490"/>
    </source>
</evidence>
<dbReference type="Pfam" id="PF12171">
    <property type="entry name" value="zf-C2H2_jaz"/>
    <property type="match status" value="1"/>
</dbReference>
<dbReference type="PANTHER" id="PTHR46095:SF1">
    <property type="entry name" value="ZINC FINGER PROTEIN 593"/>
    <property type="match status" value="1"/>
</dbReference>
<dbReference type="RefSeq" id="XP_015515528.1">
    <property type="nucleotide sequence ID" value="XM_015660042.2"/>
</dbReference>
<organism evidence="16">
    <name type="scientific">Neodiprion lecontei</name>
    <name type="common">Redheaded pine sawfly</name>
    <dbReference type="NCBI Taxonomy" id="441921"/>
    <lineage>
        <taxon>Eukaryota</taxon>
        <taxon>Metazoa</taxon>
        <taxon>Ecdysozoa</taxon>
        <taxon>Arthropoda</taxon>
        <taxon>Hexapoda</taxon>
        <taxon>Insecta</taxon>
        <taxon>Pterygota</taxon>
        <taxon>Neoptera</taxon>
        <taxon>Endopterygota</taxon>
        <taxon>Hymenoptera</taxon>
        <taxon>Tenthredinoidea</taxon>
        <taxon>Diprionidae</taxon>
        <taxon>Diprioninae</taxon>
        <taxon>Neodiprion</taxon>
    </lineage>
</organism>
<dbReference type="GO" id="GO:0008270">
    <property type="term" value="F:zinc ion binding"/>
    <property type="evidence" value="ECO:0007669"/>
    <property type="project" value="UniProtKB-KW"/>
</dbReference>
<dbReference type="AlphaFoldDB" id="A0A6J0BNX4"/>
<keyword evidence="3" id="KW-0963">Cytoplasm</keyword>
<evidence type="ECO:0000256" key="8">
    <source>
        <dbReference type="ARBA" id="ARBA00023242"/>
    </source>
</evidence>
<keyword evidence="4" id="KW-0690">Ribosome biogenesis</keyword>
<dbReference type="SUPFAM" id="SSF57667">
    <property type="entry name" value="beta-beta-alpha zinc fingers"/>
    <property type="match status" value="1"/>
</dbReference>
<keyword evidence="15" id="KW-1185">Reference proteome</keyword>
<dbReference type="GO" id="GO:0042254">
    <property type="term" value="P:ribosome biogenesis"/>
    <property type="evidence" value="ECO:0007669"/>
    <property type="project" value="UniProtKB-KW"/>
</dbReference>
<dbReference type="PANTHER" id="PTHR46095">
    <property type="entry name" value="ZINC FINGER PROTEIN 593"/>
    <property type="match status" value="1"/>
</dbReference>
<sequence>MTYKRRKYHKGDTHLKKGWRTKRRTKDLDEINEDIKDEYAPALLNQEVDLDKPGAAQHYCLHCARYFIDNKALLDHFTTKVHKRRLKALELEPYTIEDSERAAGKGNYVLPRKRKIETQPGKDADKIEVDDDDVDAAPATKITRTEDNTLA</sequence>
<evidence type="ECO:0000256" key="1">
    <source>
        <dbReference type="ARBA" id="ARBA00004123"/>
    </source>
</evidence>
<dbReference type="Proteomes" id="UP000829291">
    <property type="component" value="Chromosome 6"/>
</dbReference>
<reference evidence="16" key="1">
    <citation type="submission" date="2025-08" db="UniProtKB">
        <authorList>
            <consortium name="RefSeq"/>
        </authorList>
    </citation>
    <scope>IDENTIFICATION</scope>
    <source>
        <tissue evidence="16">Thorax and Abdomen</tissue>
    </source>
</reference>
<dbReference type="KEGG" id="nlo:107221145"/>
<comment type="subunit">
    <text evidence="11">Associates with pre-60S ribosomal particles; released from the pre-60S particle very early in the cytoplasm.</text>
</comment>
<evidence type="ECO:0000256" key="4">
    <source>
        <dbReference type="ARBA" id="ARBA00022517"/>
    </source>
</evidence>
<dbReference type="SMART" id="SM00451">
    <property type="entry name" value="ZnF_U1"/>
    <property type="match status" value="1"/>
</dbReference>
<dbReference type="GeneID" id="107221145"/>
<name>A0A6J0BNX4_NEOLC</name>
<comment type="similarity">
    <text evidence="9">Belongs to the ZNF593/BUD20 C2H2-type zinc-finger protein family.</text>
</comment>
<dbReference type="InParanoid" id="A0A6J0BNX4"/>
<dbReference type="FunFam" id="3.30.160.60:FF:000299">
    <property type="entry name" value="Zinc finger protein 593"/>
    <property type="match status" value="1"/>
</dbReference>
<dbReference type="InterPro" id="IPR003604">
    <property type="entry name" value="Matrin/U1-like-C_Znf_C2H2"/>
</dbReference>
<evidence type="ECO:0000256" key="6">
    <source>
        <dbReference type="ARBA" id="ARBA00022771"/>
    </source>
</evidence>
<feature type="compositionally biased region" description="Basic and acidic residues" evidence="13">
    <location>
        <begin position="116"/>
        <end position="127"/>
    </location>
</feature>
<dbReference type="PROSITE" id="PS00028">
    <property type="entry name" value="ZINC_FINGER_C2H2_1"/>
    <property type="match status" value="1"/>
</dbReference>
<keyword evidence="6" id="KW-0863">Zinc-finger</keyword>
<keyword evidence="5" id="KW-0479">Metal-binding</keyword>
<evidence type="ECO:0000256" key="5">
    <source>
        <dbReference type="ARBA" id="ARBA00022723"/>
    </source>
</evidence>
<dbReference type="GO" id="GO:0043021">
    <property type="term" value="F:ribonucleoprotein complex binding"/>
    <property type="evidence" value="ECO:0007669"/>
    <property type="project" value="UniProtKB-ARBA"/>
</dbReference>
<dbReference type="GO" id="GO:0003676">
    <property type="term" value="F:nucleic acid binding"/>
    <property type="evidence" value="ECO:0007669"/>
    <property type="project" value="InterPro"/>
</dbReference>
<evidence type="ECO:0000259" key="14">
    <source>
        <dbReference type="PROSITE" id="PS00028"/>
    </source>
</evidence>
<dbReference type="FunCoup" id="A0A6J0BNX4">
    <property type="interactions" value="395"/>
</dbReference>
<gene>
    <name evidence="16" type="primary">LOC107221145</name>
</gene>
<dbReference type="GO" id="GO:0005634">
    <property type="term" value="C:nucleus"/>
    <property type="evidence" value="ECO:0007669"/>
    <property type="project" value="UniProtKB-SubCell"/>
</dbReference>
<evidence type="ECO:0000313" key="15">
    <source>
        <dbReference type="Proteomes" id="UP000829291"/>
    </source>
</evidence>
<feature type="domain" description="C2H2-type" evidence="14">
    <location>
        <begin position="60"/>
        <end position="82"/>
    </location>
</feature>
<dbReference type="InterPro" id="IPR013087">
    <property type="entry name" value="Znf_C2H2_type"/>
</dbReference>
<evidence type="ECO:0000256" key="2">
    <source>
        <dbReference type="ARBA" id="ARBA00004496"/>
    </source>
</evidence>
<comment type="function">
    <text evidence="10">Involved in pre-60S ribosomal particles maturation by promoting the nuclear export of the 60S ribosome.</text>
</comment>
<evidence type="ECO:0000313" key="16">
    <source>
        <dbReference type="RefSeq" id="XP_015515528.1"/>
    </source>
</evidence>
<dbReference type="OrthoDB" id="24683at2759"/>
<evidence type="ECO:0000256" key="11">
    <source>
        <dbReference type="ARBA" id="ARBA00065398"/>
    </source>
</evidence>
<protein>
    <recommendedName>
        <fullName evidence="12">Zinc finger protein 593 homolog</fullName>
    </recommendedName>
</protein>
<dbReference type="InterPro" id="IPR051879">
    <property type="entry name" value="C2H2-ZF_Maturation_Protein"/>
</dbReference>
<evidence type="ECO:0000256" key="10">
    <source>
        <dbReference type="ARBA" id="ARBA00057732"/>
    </source>
</evidence>
<evidence type="ECO:0000256" key="7">
    <source>
        <dbReference type="ARBA" id="ARBA00022833"/>
    </source>
</evidence>
<feature type="region of interest" description="Disordered" evidence="13">
    <location>
        <begin position="111"/>
        <end position="151"/>
    </location>
</feature>